<feature type="transmembrane region" description="Helical" evidence="7">
    <location>
        <begin position="23"/>
        <end position="46"/>
    </location>
</feature>
<evidence type="ECO:0000256" key="5">
    <source>
        <dbReference type="ARBA" id="ARBA00022989"/>
    </source>
</evidence>
<protein>
    <submittedName>
        <fullName evidence="9">Cysteine ABC transporter permease</fullName>
    </submittedName>
</protein>
<dbReference type="PANTHER" id="PTHR30614">
    <property type="entry name" value="MEMBRANE COMPONENT OF AMINO ACID ABC TRANSPORTER"/>
    <property type="match status" value="1"/>
</dbReference>
<dbReference type="InterPro" id="IPR010065">
    <property type="entry name" value="AA_ABC_transptr_permease_3TM"/>
</dbReference>
<evidence type="ECO:0000259" key="8">
    <source>
        <dbReference type="PROSITE" id="PS50928"/>
    </source>
</evidence>
<evidence type="ECO:0000313" key="9">
    <source>
        <dbReference type="EMBL" id="GIO67895.1"/>
    </source>
</evidence>
<dbReference type="NCBIfam" id="TIGR01726">
    <property type="entry name" value="HEQRo_perm_3TM"/>
    <property type="match status" value="1"/>
</dbReference>
<dbReference type="CDD" id="cd06261">
    <property type="entry name" value="TM_PBP2"/>
    <property type="match status" value="1"/>
</dbReference>
<dbReference type="InterPro" id="IPR035906">
    <property type="entry name" value="MetI-like_sf"/>
</dbReference>
<dbReference type="Pfam" id="PF00528">
    <property type="entry name" value="BPD_transp_1"/>
    <property type="match status" value="1"/>
</dbReference>
<dbReference type="PANTHER" id="PTHR30614:SF43">
    <property type="entry name" value="L-CYSTINE TRANSPORT SYSTEM PERMEASE PROTEIN TCYM"/>
    <property type="match status" value="1"/>
</dbReference>
<reference evidence="9 10" key="1">
    <citation type="submission" date="2021-03" db="EMBL/GenBank/DDBJ databases">
        <title>Antimicrobial resistance genes in bacteria isolated from Japanese honey, and their potential for conferring macrolide and lincosamide resistance in the American foulbrood pathogen Paenibacillus larvae.</title>
        <authorList>
            <person name="Okamoto M."/>
            <person name="Kumagai M."/>
            <person name="Kanamori H."/>
            <person name="Takamatsu D."/>
        </authorList>
    </citation>
    <scope>NUCLEOTIDE SEQUENCE [LARGE SCALE GENOMIC DNA]</scope>
    <source>
        <strain evidence="9 10">J21TS3</strain>
    </source>
</reference>
<gene>
    <name evidence="9" type="ORF">J21TS3_27160</name>
</gene>
<keyword evidence="2 7" id="KW-0813">Transport</keyword>
<feature type="transmembrane region" description="Helical" evidence="7">
    <location>
        <begin position="67"/>
        <end position="91"/>
    </location>
</feature>
<evidence type="ECO:0000256" key="4">
    <source>
        <dbReference type="ARBA" id="ARBA00022692"/>
    </source>
</evidence>
<feature type="transmembrane region" description="Helical" evidence="7">
    <location>
        <begin position="97"/>
        <end position="116"/>
    </location>
</feature>
<comment type="similarity">
    <text evidence="7">Belongs to the binding-protein-dependent transport system permease family.</text>
</comment>
<feature type="domain" description="ABC transmembrane type-1" evidence="8">
    <location>
        <begin position="19"/>
        <end position="220"/>
    </location>
</feature>
<dbReference type="PROSITE" id="PS51257">
    <property type="entry name" value="PROKAR_LIPOPROTEIN"/>
    <property type="match status" value="1"/>
</dbReference>
<sequence>MKIDPSFIWTAFTQLLPSIPTTLAITAVSVSCGFIIGLIAALLRIYKVPVLGQIASGYVTFIRGTPMLTHLLLIYFGLPMLLGAVSAQFGWKFQPSSIPMIGFAFISFSITAGAYMSEVIRAGLLAVNRGQLEAAYSIGMTTPQALRRIVFPQALGASLPNLSNSVIGMLHGSTLAFAVSVVEINAKAQIVASTNWKFFEAYLAAAVIFWGLTLLIERLTAVIEKRINMYNRGGVA</sequence>
<dbReference type="InterPro" id="IPR000515">
    <property type="entry name" value="MetI-like"/>
</dbReference>
<dbReference type="InterPro" id="IPR043429">
    <property type="entry name" value="ArtM/GltK/GlnP/TcyL/YhdX-like"/>
</dbReference>
<keyword evidence="6 7" id="KW-0472">Membrane</keyword>
<evidence type="ECO:0000256" key="7">
    <source>
        <dbReference type="RuleBase" id="RU363032"/>
    </source>
</evidence>
<keyword evidence="3" id="KW-1003">Cell membrane</keyword>
<dbReference type="RefSeq" id="WP_036709098.1">
    <property type="nucleotide sequence ID" value="NZ_BORW01000012.1"/>
</dbReference>
<evidence type="ECO:0000256" key="6">
    <source>
        <dbReference type="ARBA" id="ARBA00023136"/>
    </source>
</evidence>
<organism evidence="9 10">
    <name type="scientific">Paenibacillus cookii</name>
    <dbReference type="NCBI Taxonomy" id="157839"/>
    <lineage>
        <taxon>Bacteria</taxon>
        <taxon>Bacillati</taxon>
        <taxon>Bacillota</taxon>
        <taxon>Bacilli</taxon>
        <taxon>Bacillales</taxon>
        <taxon>Paenibacillaceae</taxon>
        <taxon>Paenibacillus</taxon>
    </lineage>
</organism>
<name>A0ABQ4LX97_9BACL</name>
<comment type="subcellular location">
    <subcellularLocation>
        <location evidence="1 7">Cell membrane</location>
        <topology evidence="1 7">Multi-pass membrane protein</topology>
    </subcellularLocation>
</comment>
<proteinExistence type="inferred from homology"/>
<comment type="caution">
    <text evidence="9">The sequence shown here is derived from an EMBL/GenBank/DDBJ whole genome shotgun (WGS) entry which is preliminary data.</text>
</comment>
<dbReference type="Proteomes" id="UP000680638">
    <property type="component" value="Unassembled WGS sequence"/>
</dbReference>
<dbReference type="PROSITE" id="PS50928">
    <property type="entry name" value="ABC_TM1"/>
    <property type="match status" value="1"/>
</dbReference>
<keyword evidence="5 7" id="KW-1133">Transmembrane helix</keyword>
<keyword evidence="10" id="KW-1185">Reference proteome</keyword>
<accession>A0ABQ4LX97</accession>
<evidence type="ECO:0000256" key="3">
    <source>
        <dbReference type="ARBA" id="ARBA00022475"/>
    </source>
</evidence>
<evidence type="ECO:0000256" key="1">
    <source>
        <dbReference type="ARBA" id="ARBA00004651"/>
    </source>
</evidence>
<evidence type="ECO:0000313" key="10">
    <source>
        <dbReference type="Proteomes" id="UP000680638"/>
    </source>
</evidence>
<dbReference type="EMBL" id="BORW01000012">
    <property type="protein sequence ID" value="GIO67895.1"/>
    <property type="molecule type" value="Genomic_DNA"/>
</dbReference>
<feature type="transmembrane region" description="Helical" evidence="7">
    <location>
        <begin position="166"/>
        <end position="186"/>
    </location>
</feature>
<evidence type="ECO:0000256" key="2">
    <source>
        <dbReference type="ARBA" id="ARBA00022448"/>
    </source>
</evidence>
<dbReference type="SUPFAM" id="SSF161098">
    <property type="entry name" value="MetI-like"/>
    <property type="match status" value="1"/>
</dbReference>
<dbReference type="Gene3D" id="1.10.3720.10">
    <property type="entry name" value="MetI-like"/>
    <property type="match status" value="1"/>
</dbReference>
<feature type="transmembrane region" description="Helical" evidence="7">
    <location>
        <begin position="198"/>
        <end position="216"/>
    </location>
</feature>
<keyword evidence="4 7" id="KW-0812">Transmembrane</keyword>